<dbReference type="AlphaFoldDB" id="A0A3N6NSQ2"/>
<evidence type="ECO:0000313" key="2">
    <source>
        <dbReference type="EMBL" id="RQH03293.1"/>
    </source>
</evidence>
<evidence type="ECO:0000256" key="1">
    <source>
        <dbReference type="SAM" id="MobiDB-lite"/>
    </source>
</evidence>
<feature type="region of interest" description="Disordered" evidence="1">
    <location>
        <begin position="36"/>
        <end position="62"/>
    </location>
</feature>
<protein>
    <submittedName>
        <fullName evidence="2">Uncharacterized protein</fullName>
    </submittedName>
</protein>
<accession>A0A3N6NSQ2</accession>
<dbReference type="EMBL" id="REFZ01000001">
    <property type="protein sequence ID" value="RQH03293.1"/>
    <property type="molecule type" value="Genomic_DNA"/>
</dbReference>
<gene>
    <name evidence="2" type="ORF">EA472_01545</name>
</gene>
<keyword evidence="3" id="KW-1185">Reference proteome</keyword>
<organism evidence="2 3">
    <name type="scientific">Natrarchaeobius chitinivorans</name>
    <dbReference type="NCBI Taxonomy" id="1679083"/>
    <lineage>
        <taxon>Archaea</taxon>
        <taxon>Methanobacteriati</taxon>
        <taxon>Methanobacteriota</taxon>
        <taxon>Stenosarchaea group</taxon>
        <taxon>Halobacteria</taxon>
        <taxon>Halobacteriales</taxon>
        <taxon>Natrialbaceae</taxon>
        <taxon>Natrarchaeobius</taxon>
    </lineage>
</organism>
<sequence length="62" mass="6014">MQSRTVCGCPGAGGQQLVRRGGGADSRVTAADAVCGDGSPASGGARPRRPCAPISTAIGSEK</sequence>
<comment type="caution">
    <text evidence="2">The sequence shown here is derived from an EMBL/GenBank/DDBJ whole genome shotgun (WGS) entry which is preliminary data.</text>
</comment>
<evidence type="ECO:0000313" key="3">
    <source>
        <dbReference type="Proteomes" id="UP000281431"/>
    </source>
</evidence>
<proteinExistence type="predicted"/>
<name>A0A3N6NSQ2_NATCH</name>
<reference evidence="2 3" key="1">
    <citation type="submission" date="2018-10" db="EMBL/GenBank/DDBJ databases">
        <title>Natrarchaeobius chitinivorans gen. nov., sp. nov., and Natrarchaeobius haloalkaliphilus sp. nov., alkaliphilic, chitin-utilizing haloarchaea from hypersaline alkaline lakes.</title>
        <authorList>
            <person name="Sorokin D.Y."/>
            <person name="Elcheninov A.G."/>
            <person name="Kostrikina N.A."/>
            <person name="Bale N.J."/>
            <person name="Sinninghe Damste J.S."/>
            <person name="Khijniak T.V."/>
            <person name="Kublanov I.V."/>
            <person name="Toshchakov S.V."/>
        </authorList>
    </citation>
    <scope>NUCLEOTIDE SEQUENCE [LARGE SCALE GENOMIC DNA]</scope>
    <source>
        <strain evidence="2 3">AArcht7</strain>
    </source>
</reference>
<dbReference type="Proteomes" id="UP000281431">
    <property type="component" value="Unassembled WGS sequence"/>
</dbReference>